<dbReference type="GO" id="GO:0005524">
    <property type="term" value="F:ATP binding"/>
    <property type="evidence" value="ECO:0007669"/>
    <property type="project" value="UniProtKB-UniRule"/>
</dbReference>
<evidence type="ECO:0000256" key="3">
    <source>
        <dbReference type="ARBA" id="ARBA00022618"/>
    </source>
</evidence>
<evidence type="ECO:0000256" key="7">
    <source>
        <dbReference type="ARBA" id="ARBA00022984"/>
    </source>
</evidence>
<evidence type="ECO:0000259" key="13">
    <source>
        <dbReference type="Pfam" id="PF02875"/>
    </source>
</evidence>
<dbReference type="GO" id="GO:0051301">
    <property type="term" value="P:cell division"/>
    <property type="evidence" value="ECO:0007669"/>
    <property type="project" value="UniProtKB-KW"/>
</dbReference>
<keyword evidence="3 10" id="KW-0132">Cell division</keyword>
<keyword evidence="4 10" id="KW-0547">Nucleotide-binding</keyword>
<sequence>MIGMTLAEIARAVGGTLAPGTDGSLAVTGAVTVDSRAVEPGGLFAAFVGERVDGHDFAAAAVGQGAAGVLASRRIESDSGHIPTVLVADVKDALGDLAYALLNRLPDTTVIGLTGSSGKTSTKDMLGQVLAAHAVTIAPKGSHNNEIGLPLTVLRADGSTRYLVLEMGSRGIGHLKYLCRIARPSVGMVLNVGNAHVGEFGSKEQTALAKGELVEALPPDGLAVLNADDPLVAPMRERTAARVLTFGESNAADVRASGIELGPDGRARFVLHADAYGQPAEVALRVVGEHQVANALAVAAVALGLGLPVDAVARDLSAALPLSAGRMSVSERPDGVVVIDDAYNANPESVRAALKALGALARARPGARSWAVLGQMLELGERSGEEHDAIGRLAARLRVDRLVAVGEGAEHIHAGAGHEGSWGEESVMVADPDAALALLRAELRPGDVVLLKASNSIGLGRVAKALVEDGAIEEWAVEDGAIEEWAVEDGVAAEGDR</sequence>
<organism evidence="15 16">
    <name type="scientific">Actinocrinis puniceicyclus</name>
    <dbReference type="NCBI Taxonomy" id="977794"/>
    <lineage>
        <taxon>Bacteria</taxon>
        <taxon>Bacillati</taxon>
        <taxon>Actinomycetota</taxon>
        <taxon>Actinomycetes</taxon>
        <taxon>Catenulisporales</taxon>
        <taxon>Actinospicaceae</taxon>
        <taxon>Actinocrinis</taxon>
    </lineage>
</organism>
<name>A0A8J8BDE5_9ACTN</name>
<dbReference type="InterPro" id="IPR036565">
    <property type="entry name" value="Mur-like_cat_sf"/>
</dbReference>
<dbReference type="Gene3D" id="3.90.190.20">
    <property type="entry name" value="Mur ligase, C-terminal domain"/>
    <property type="match status" value="1"/>
</dbReference>
<keyword evidence="6 10" id="KW-0133">Cell shape</keyword>
<keyword evidence="1 10" id="KW-0963">Cytoplasm</keyword>
<keyword evidence="8 10" id="KW-0131">Cell cycle</keyword>
<comment type="pathway">
    <text evidence="10 11">Cell wall biogenesis; peptidoglycan biosynthesis.</text>
</comment>
<evidence type="ECO:0000256" key="11">
    <source>
        <dbReference type="RuleBase" id="RU004136"/>
    </source>
</evidence>
<dbReference type="AlphaFoldDB" id="A0A8J8BDE5"/>
<comment type="catalytic activity">
    <reaction evidence="10 11">
        <text>D-alanyl-D-alanine + UDP-N-acetyl-alpha-D-muramoyl-L-alanyl-gamma-D-glutamyl-meso-2,6-diaminopimelate + ATP = UDP-N-acetyl-alpha-D-muramoyl-L-alanyl-gamma-D-glutamyl-meso-2,6-diaminopimeloyl-D-alanyl-D-alanine + ADP + phosphate + H(+)</text>
        <dbReference type="Rhea" id="RHEA:28374"/>
        <dbReference type="ChEBI" id="CHEBI:15378"/>
        <dbReference type="ChEBI" id="CHEBI:30616"/>
        <dbReference type="ChEBI" id="CHEBI:43474"/>
        <dbReference type="ChEBI" id="CHEBI:57822"/>
        <dbReference type="ChEBI" id="CHEBI:61386"/>
        <dbReference type="ChEBI" id="CHEBI:83905"/>
        <dbReference type="ChEBI" id="CHEBI:456216"/>
        <dbReference type="EC" id="6.3.2.10"/>
    </reaction>
</comment>
<feature type="domain" description="Mur ligase central" evidence="14">
    <location>
        <begin position="114"/>
        <end position="302"/>
    </location>
</feature>
<dbReference type="SUPFAM" id="SSF63418">
    <property type="entry name" value="MurE/MurF N-terminal domain"/>
    <property type="match status" value="1"/>
</dbReference>
<dbReference type="SUPFAM" id="SSF53244">
    <property type="entry name" value="MurD-like peptide ligases, peptide-binding domain"/>
    <property type="match status" value="1"/>
</dbReference>
<evidence type="ECO:0000256" key="10">
    <source>
        <dbReference type="HAMAP-Rule" id="MF_02019"/>
    </source>
</evidence>
<dbReference type="RefSeq" id="WP_369015865.1">
    <property type="nucleotide sequence ID" value="NZ_JAGSXH010000040.1"/>
</dbReference>
<dbReference type="InterPro" id="IPR004101">
    <property type="entry name" value="Mur_ligase_C"/>
</dbReference>
<proteinExistence type="inferred from homology"/>
<dbReference type="HAMAP" id="MF_02019">
    <property type="entry name" value="MurF"/>
    <property type="match status" value="1"/>
</dbReference>
<evidence type="ECO:0000256" key="5">
    <source>
        <dbReference type="ARBA" id="ARBA00022840"/>
    </source>
</evidence>
<gene>
    <name evidence="10" type="primary">murF</name>
    <name evidence="15" type="ORF">KGA66_13445</name>
</gene>
<evidence type="ECO:0000313" key="15">
    <source>
        <dbReference type="EMBL" id="MBS2964056.1"/>
    </source>
</evidence>
<feature type="domain" description="Mur ligase N-terminal catalytic" evidence="12">
    <location>
        <begin position="31"/>
        <end position="98"/>
    </location>
</feature>
<protein>
    <recommendedName>
        <fullName evidence="10 11">UDP-N-acetylmuramoyl-tripeptide--D-alanyl-D-alanine ligase</fullName>
        <ecNumber evidence="10 11">6.3.2.10</ecNumber>
    </recommendedName>
    <alternativeName>
        <fullName evidence="10">D-alanyl-D-alanine-adding enzyme</fullName>
    </alternativeName>
</protein>
<dbReference type="Pfam" id="PF02875">
    <property type="entry name" value="Mur_ligase_C"/>
    <property type="match status" value="1"/>
</dbReference>
<comment type="similarity">
    <text evidence="10">Belongs to the MurCDEF family. MurF subfamily.</text>
</comment>
<dbReference type="GO" id="GO:0071555">
    <property type="term" value="P:cell wall organization"/>
    <property type="evidence" value="ECO:0007669"/>
    <property type="project" value="UniProtKB-KW"/>
</dbReference>
<dbReference type="GO" id="GO:0047480">
    <property type="term" value="F:UDP-N-acetylmuramoyl-tripeptide-D-alanyl-D-alanine ligase activity"/>
    <property type="evidence" value="ECO:0007669"/>
    <property type="project" value="UniProtKB-UniRule"/>
</dbReference>
<feature type="binding site" evidence="10">
    <location>
        <begin position="115"/>
        <end position="121"/>
    </location>
    <ligand>
        <name>ATP</name>
        <dbReference type="ChEBI" id="CHEBI:30616"/>
    </ligand>
</feature>
<comment type="caution">
    <text evidence="15">The sequence shown here is derived from an EMBL/GenBank/DDBJ whole genome shotgun (WGS) entry which is preliminary data.</text>
</comment>
<dbReference type="InterPro" id="IPR051046">
    <property type="entry name" value="MurCDEF_CellWall_CoF430Synth"/>
</dbReference>
<evidence type="ECO:0000256" key="2">
    <source>
        <dbReference type="ARBA" id="ARBA00022598"/>
    </source>
</evidence>
<evidence type="ECO:0000259" key="12">
    <source>
        <dbReference type="Pfam" id="PF01225"/>
    </source>
</evidence>
<evidence type="ECO:0000256" key="8">
    <source>
        <dbReference type="ARBA" id="ARBA00023306"/>
    </source>
</evidence>
<keyword evidence="16" id="KW-1185">Reference proteome</keyword>
<dbReference type="InterPro" id="IPR036615">
    <property type="entry name" value="Mur_ligase_C_dom_sf"/>
</dbReference>
<keyword evidence="2 10" id="KW-0436">Ligase</keyword>
<dbReference type="GO" id="GO:0005737">
    <property type="term" value="C:cytoplasm"/>
    <property type="evidence" value="ECO:0007669"/>
    <property type="project" value="UniProtKB-SubCell"/>
</dbReference>
<dbReference type="PANTHER" id="PTHR43024:SF1">
    <property type="entry name" value="UDP-N-ACETYLMURAMOYL-TRIPEPTIDE--D-ALANYL-D-ALANINE LIGASE"/>
    <property type="match status" value="1"/>
</dbReference>
<dbReference type="InterPro" id="IPR035911">
    <property type="entry name" value="MurE/MurF_N"/>
</dbReference>
<dbReference type="PANTHER" id="PTHR43024">
    <property type="entry name" value="UDP-N-ACETYLMURAMOYL-TRIPEPTIDE--D-ALANYL-D-ALANINE LIGASE"/>
    <property type="match status" value="1"/>
</dbReference>
<comment type="subcellular location">
    <subcellularLocation>
        <location evidence="10 11">Cytoplasm</location>
    </subcellularLocation>
</comment>
<dbReference type="Proteomes" id="UP000677913">
    <property type="component" value="Unassembled WGS sequence"/>
</dbReference>
<dbReference type="SUPFAM" id="SSF53623">
    <property type="entry name" value="MurD-like peptide ligases, catalytic domain"/>
    <property type="match status" value="1"/>
</dbReference>
<keyword evidence="7 10" id="KW-0573">Peptidoglycan synthesis</keyword>
<evidence type="ECO:0000313" key="16">
    <source>
        <dbReference type="Proteomes" id="UP000677913"/>
    </source>
</evidence>
<dbReference type="EC" id="6.3.2.10" evidence="10 11"/>
<dbReference type="EMBL" id="JAGSXH010000040">
    <property type="protein sequence ID" value="MBS2964056.1"/>
    <property type="molecule type" value="Genomic_DNA"/>
</dbReference>
<reference evidence="15" key="1">
    <citation type="submission" date="2021-04" db="EMBL/GenBank/DDBJ databases">
        <title>Genome based classification of Actinospica acidithermotolerans sp. nov., an actinobacterium isolated from an Indonesian hot spring.</title>
        <authorList>
            <person name="Kusuma A.B."/>
            <person name="Putra K.E."/>
            <person name="Nafisah S."/>
            <person name="Loh J."/>
            <person name="Nouioui I."/>
            <person name="Goodfellow M."/>
        </authorList>
    </citation>
    <scope>NUCLEOTIDE SEQUENCE</scope>
    <source>
        <strain evidence="15">DSM 45618</strain>
    </source>
</reference>
<dbReference type="GO" id="GO:0008360">
    <property type="term" value="P:regulation of cell shape"/>
    <property type="evidence" value="ECO:0007669"/>
    <property type="project" value="UniProtKB-KW"/>
</dbReference>
<evidence type="ECO:0000256" key="9">
    <source>
        <dbReference type="ARBA" id="ARBA00023316"/>
    </source>
</evidence>
<dbReference type="InterPro" id="IPR005863">
    <property type="entry name" value="UDP-N-AcMur_synth"/>
</dbReference>
<dbReference type="InterPro" id="IPR013221">
    <property type="entry name" value="Mur_ligase_cen"/>
</dbReference>
<dbReference type="Pfam" id="PF01225">
    <property type="entry name" value="Mur_ligase"/>
    <property type="match status" value="1"/>
</dbReference>
<evidence type="ECO:0000256" key="6">
    <source>
        <dbReference type="ARBA" id="ARBA00022960"/>
    </source>
</evidence>
<keyword evidence="5 10" id="KW-0067">ATP-binding</keyword>
<dbReference type="GO" id="GO:0009252">
    <property type="term" value="P:peptidoglycan biosynthetic process"/>
    <property type="evidence" value="ECO:0007669"/>
    <property type="project" value="UniProtKB-UniRule"/>
</dbReference>
<evidence type="ECO:0000256" key="1">
    <source>
        <dbReference type="ARBA" id="ARBA00022490"/>
    </source>
</evidence>
<keyword evidence="9 10" id="KW-0961">Cell wall biogenesis/degradation</keyword>
<comment type="function">
    <text evidence="10 11">Involved in cell wall formation. Catalyzes the final step in the synthesis of UDP-N-acetylmuramoyl-pentapeptide, the precursor of murein.</text>
</comment>
<evidence type="ECO:0000259" key="14">
    <source>
        <dbReference type="Pfam" id="PF08245"/>
    </source>
</evidence>
<feature type="domain" description="Mur ligase C-terminal" evidence="13">
    <location>
        <begin position="325"/>
        <end position="454"/>
    </location>
</feature>
<dbReference type="NCBIfam" id="TIGR01143">
    <property type="entry name" value="murF"/>
    <property type="match status" value="1"/>
</dbReference>
<dbReference type="Pfam" id="PF08245">
    <property type="entry name" value="Mur_ligase_M"/>
    <property type="match status" value="1"/>
</dbReference>
<dbReference type="UniPathway" id="UPA00219"/>
<dbReference type="Gene3D" id="3.40.1190.10">
    <property type="entry name" value="Mur-like, catalytic domain"/>
    <property type="match status" value="1"/>
</dbReference>
<accession>A0A8J8BDE5</accession>
<evidence type="ECO:0000256" key="4">
    <source>
        <dbReference type="ARBA" id="ARBA00022741"/>
    </source>
</evidence>
<dbReference type="Gene3D" id="3.40.1390.10">
    <property type="entry name" value="MurE/MurF, N-terminal domain"/>
    <property type="match status" value="1"/>
</dbReference>
<dbReference type="InterPro" id="IPR000713">
    <property type="entry name" value="Mur_ligase_N"/>
</dbReference>